<sequence length="90" mass="9447">MVDGVACLCPYVENEPQSEDGFAAWDIICSGFTQMRVGGMGGVIGLDMPALLELARLRGYDAEILAQLLPDCEKGLLAALAEKGAEDGGE</sequence>
<proteinExistence type="predicted"/>
<dbReference type="RefSeq" id="WP_101265990.1">
    <property type="nucleotide sequence ID" value="NZ_NWTK01000005.1"/>
</dbReference>
<accession>A0A2N3KV17</accession>
<dbReference type="Pfam" id="PF24752">
    <property type="entry name" value="DUF7697"/>
    <property type="match status" value="1"/>
</dbReference>
<reference evidence="1 2" key="1">
    <citation type="submission" date="2017-09" db="EMBL/GenBank/DDBJ databases">
        <title>Biodiversity and function of Thalassospira species in the particle-attached aromatic-hydrocarbon-degrading consortia from the surface seawater of the South China Sea.</title>
        <authorList>
            <person name="Dong C."/>
            <person name="Liu R."/>
            <person name="Shao Z."/>
        </authorList>
    </citation>
    <scope>NUCLEOTIDE SEQUENCE [LARGE SCALE GENOMIC DNA]</scope>
    <source>
        <strain evidence="1 2">CSC1P2</strain>
    </source>
</reference>
<protein>
    <submittedName>
        <fullName evidence="1">Uncharacterized protein</fullName>
    </submittedName>
</protein>
<dbReference type="InterPro" id="IPR056114">
    <property type="entry name" value="DUF7697"/>
</dbReference>
<dbReference type="OrthoDB" id="7366216at2"/>
<evidence type="ECO:0000313" key="1">
    <source>
        <dbReference type="EMBL" id="PKR54402.1"/>
    </source>
</evidence>
<dbReference type="Proteomes" id="UP000233597">
    <property type="component" value="Unassembled WGS sequence"/>
</dbReference>
<gene>
    <name evidence="1" type="ORF">COO20_09740</name>
</gene>
<name>A0A2N3KV17_9PROT</name>
<dbReference type="AlphaFoldDB" id="A0A2N3KV17"/>
<dbReference type="EMBL" id="NWTK01000005">
    <property type="protein sequence ID" value="PKR54402.1"/>
    <property type="molecule type" value="Genomic_DNA"/>
</dbReference>
<organism evidence="1 2">
    <name type="scientific">Thalassospira marina</name>
    <dbReference type="NCBI Taxonomy" id="2048283"/>
    <lineage>
        <taxon>Bacteria</taxon>
        <taxon>Pseudomonadati</taxon>
        <taxon>Pseudomonadota</taxon>
        <taxon>Alphaproteobacteria</taxon>
        <taxon>Rhodospirillales</taxon>
        <taxon>Thalassospiraceae</taxon>
        <taxon>Thalassospira</taxon>
    </lineage>
</organism>
<comment type="caution">
    <text evidence="1">The sequence shown here is derived from an EMBL/GenBank/DDBJ whole genome shotgun (WGS) entry which is preliminary data.</text>
</comment>
<evidence type="ECO:0000313" key="2">
    <source>
        <dbReference type="Proteomes" id="UP000233597"/>
    </source>
</evidence>